<gene>
    <name evidence="1" type="ORF">QFZ56_008083</name>
</gene>
<reference evidence="1 2" key="1">
    <citation type="submission" date="2023-07" db="EMBL/GenBank/DDBJ databases">
        <title>Comparative genomics of wheat-associated soil bacteria to identify genetic determinants of phenazine resistance.</title>
        <authorList>
            <person name="Mouncey N."/>
        </authorList>
    </citation>
    <scope>NUCLEOTIDE SEQUENCE [LARGE SCALE GENOMIC DNA]</scope>
    <source>
        <strain evidence="1 2">W4I19-2</strain>
    </source>
</reference>
<keyword evidence="2" id="KW-1185">Reference proteome</keyword>
<evidence type="ECO:0000313" key="1">
    <source>
        <dbReference type="EMBL" id="MDQ0689037.1"/>
    </source>
</evidence>
<sequence>MPSSIPPLPGLTRYTWWGAVPEGLLTKTQLDRQGLKPGSDPVGQVLYHGNCYAPLYEESAAVPKRGCSPAQRAALDRARELQYVCRRCGDRRDYPLGSGRWCEPCSYAAGLYAAHAKAQRFAREIVGDPGAALVVVAAGPGEYAQPETVAVIRVHDQELLHEGPAGAYGTAERGALLDRLDVLLDGRRVVHETDRGPVSRYPSMLVTPPGQLVSSERDGLHPWLSPHRESAEKADYVSRLWRNWFAWTRDEWSSMASEPWDQERGVWVAWECTAQAADDARVLVALLHRIAEGTEPVWERAQWIEDGHGEPELPRRRRRRTTTTA</sequence>
<comment type="caution">
    <text evidence="1">The sequence shown here is derived from an EMBL/GenBank/DDBJ whole genome shotgun (WGS) entry which is preliminary data.</text>
</comment>
<evidence type="ECO:0000313" key="2">
    <source>
        <dbReference type="Proteomes" id="UP001243364"/>
    </source>
</evidence>
<dbReference type="RefSeq" id="WP_307050691.1">
    <property type="nucleotide sequence ID" value="NZ_JAUSYA010000002.1"/>
</dbReference>
<dbReference type="EMBL" id="JAUSYA010000002">
    <property type="protein sequence ID" value="MDQ0689037.1"/>
    <property type="molecule type" value="Genomic_DNA"/>
</dbReference>
<protein>
    <submittedName>
        <fullName evidence="1">Uncharacterized protein</fullName>
    </submittedName>
</protein>
<organism evidence="1 2">
    <name type="scientific">Streptomyces achromogenes</name>
    <dbReference type="NCBI Taxonomy" id="67255"/>
    <lineage>
        <taxon>Bacteria</taxon>
        <taxon>Bacillati</taxon>
        <taxon>Actinomycetota</taxon>
        <taxon>Actinomycetes</taxon>
        <taxon>Kitasatosporales</taxon>
        <taxon>Streptomycetaceae</taxon>
        <taxon>Streptomyces</taxon>
    </lineage>
</organism>
<accession>A0ABU0QEE8</accession>
<name>A0ABU0QEE8_STRAH</name>
<dbReference type="Proteomes" id="UP001243364">
    <property type="component" value="Unassembled WGS sequence"/>
</dbReference>
<proteinExistence type="predicted"/>